<evidence type="ECO:0000313" key="2">
    <source>
        <dbReference type="Proteomes" id="UP000504610"/>
    </source>
</evidence>
<protein>
    <submittedName>
        <fullName evidence="3">Plant UBX domain-containing protein 9</fullName>
    </submittedName>
</protein>
<organism evidence="2 3">
    <name type="scientific">Raphanus sativus</name>
    <name type="common">Radish</name>
    <name type="synonym">Raphanus raphanistrum var. sativus</name>
    <dbReference type="NCBI Taxonomy" id="3726"/>
    <lineage>
        <taxon>Eukaryota</taxon>
        <taxon>Viridiplantae</taxon>
        <taxon>Streptophyta</taxon>
        <taxon>Embryophyta</taxon>
        <taxon>Tracheophyta</taxon>
        <taxon>Spermatophyta</taxon>
        <taxon>Magnoliopsida</taxon>
        <taxon>eudicotyledons</taxon>
        <taxon>Gunneridae</taxon>
        <taxon>Pentapetalae</taxon>
        <taxon>rosids</taxon>
        <taxon>malvids</taxon>
        <taxon>Brassicales</taxon>
        <taxon>Brassicaceae</taxon>
        <taxon>Brassiceae</taxon>
        <taxon>Raphanus</taxon>
    </lineage>
</organism>
<sequence>MMRPSRDAIQSYMSITGADESLAIQTLEEHGNNLTEAINSHFRDVERSILDPSSDSRRPQYNAVEDNSHVRPQYNAVEDNSRRTSISPLCRSLF</sequence>
<dbReference type="Pfam" id="PF14555">
    <property type="entry name" value="UBA_4"/>
    <property type="match status" value="1"/>
</dbReference>
<dbReference type="AlphaFoldDB" id="A0A6J0MPN6"/>
<evidence type="ECO:0000256" key="1">
    <source>
        <dbReference type="SAM" id="MobiDB-lite"/>
    </source>
</evidence>
<keyword evidence="2" id="KW-1185">Reference proteome</keyword>
<name>A0A6J0MPN6_RAPSA</name>
<dbReference type="Gene3D" id="1.10.8.10">
    <property type="entry name" value="DNA helicase RuvA subunit, C-terminal domain"/>
    <property type="match status" value="1"/>
</dbReference>
<dbReference type="SUPFAM" id="SSF46934">
    <property type="entry name" value="UBA-like"/>
    <property type="match status" value="1"/>
</dbReference>
<dbReference type="KEGG" id="rsz:108845762"/>
<accession>A0A6J0MPN6</accession>
<feature type="region of interest" description="Disordered" evidence="1">
    <location>
        <begin position="48"/>
        <end position="94"/>
    </location>
</feature>
<dbReference type="CDD" id="cd14351">
    <property type="entry name" value="UBA_Ubx1_like"/>
    <property type="match status" value="1"/>
</dbReference>
<dbReference type="RefSeq" id="XP_018474440.2">
    <property type="nucleotide sequence ID" value="XM_018618938.2"/>
</dbReference>
<dbReference type="Proteomes" id="UP000504610">
    <property type="component" value="Chromosome 3"/>
</dbReference>
<dbReference type="InterPro" id="IPR009060">
    <property type="entry name" value="UBA-like_sf"/>
</dbReference>
<feature type="compositionally biased region" description="Basic and acidic residues" evidence="1">
    <location>
        <begin position="48"/>
        <end position="58"/>
    </location>
</feature>
<reference evidence="3" key="2">
    <citation type="submission" date="2025-08" db="UniProtKB">
        <authorList>
            <consortium name="RefSeq"/>
        </authorList>
    </citation>
    <scope>IDENTIFICATION</scope>
    <source>
        <tissue evidence="3">Leaf</tissue>
    </source>
</reference>
<dbReference type="OrthoDB" id="1920064at2759"/>
<proteinExistence type="predicted"/>
<reference evidence="2" key="1">
    <citation type="journal article" date="2019" name="Database">
        <title>The radish genome database (RadishGD): an integrated information resource for radish genomics.</title>
        <authorList>
            <person name="Yu H.J."/>
            <person name="Baek S."/>
            <person name="Lee Y.J."/>
            <person name="Cho A."/>
            <person name="Mun J.H."/>
        </authorList>
    </citation>
    <scope>NUCLEOTIDE SEQUENCE [LARGE SCALE GENOMIC DNA]</scope>
    <source>
        <strain evidence="2">cv. WK10039</strain>
    </source>
</reference>
<evidence type="ECO:0000313" key="3">
    <source>
        <dbReference type="RefSeq" id="XP_018474440.2"/>
    </source>
</evidence>
<dbReference type="GeneID" id="108845762"/>
<gene>
    <name evidence="3" type="primary">LOC108845762</name>
</gene>